<dbReference type="Proteomes" id="UP001431572">
    <property type="component" value="Plasmid unnamed1"/>
</dbReference>
<organism evidence="1 3">
    <name type="scientific">Candidatus Chlorohelix allophototropha</name>
    <dbReference type="NCBI Taxonomy" id="3003348"/>
    <lineage>
        <taxon>Bacteria</taxon>
        <taxon>Bacillati</taxon>
        <taxon>Chloroflexota</taxon>
        <taxon>Chloroflexia</taxon>
        <taxon>Candidatus Chloroheliales</taxon>
        <taxon>Candidatus Chloroheliaceae</taxon>
        <taxon>Candidatus Chlorohelix</taxon>
    </lineage>
</organism>
<dbReference type="EMBL" id="CP128401">
    <property type="protein sequence ID" value="WJW70064.1"/>
    <property type="molecule type" value="Genomic_DNA"/>
</dbReference>
<gene>
    <name evidence="1" type="ORF">HXX08_13845</name>
    <name evidence="2" type="ORF">OZ401_004868</name>
</gene>
<reference evidence="2" key="2">
    <citation type="journal article" date="2024" name="Nature">
        <title>Anoxygenic phototroph of the Chloroflexota uses a type I reaction centre.</title>
        <authorList>
            <person name="Tsuji J.M."/>
            <person name="Shaw N.A."/>
            <person name="Nagashima S."/>
            <person name="Venkiteswaran J.J."/>
            <person name="Schiff S.L."/>
            <person name="Watanabe T."/>
            <person name="Fukui M."/>
            <person name="Hanada S."/>
            <person name="Tank M."/>
            <person name="Neufeld J.D."/>
        </authorList>
    </citation>
    <scope>NUCLEOTIDE SEQUENCE</scope>
    <source>
        <strain evidence="2">L227-S17</strain>
        <plasmid evidence="2 4">unnamed1</plasmid>
    </source>
</reference>
<evidence type="ECO:0000313" key="2">
    <source>
        <dbReference type="EMBL" id="WJW70064.1"/>
    </source>
</evidence>
<accession>A0A8T7M4D1</accession>
<keyword evidence="4" id="KW-1185">Reference proteome</keyword>
<proteinExistence type="predicted"/>
<geneLocation type="plasmid" evidence="2 4">
    <name>unnamed1</name>
</geneLocation>
<evidence type="ECO:0000313" key="1">
    <source>
        <dbReference type="EMBL" id="NWJ46939.1"/>
    </source>
</evidence>
<evidence type="ECO:0000313" key="4">
    <source>
        <dbReference type="Proteomes" id="UP001431572"/>
    </source>
</evidence>
<reference evidence="1 3" key="1">
    <citation type="submission" date="2020-06" db="EMBL/GenBank/DDBJ databases">
        <title>Anoxygenic phototrophic Chloroflexota member uses a Type I reaction center.</title>
        <authorList>
            <person name="Tsuji J.M."/>
            <person name="Shaw N.A."/>
            <person name="Nagashima S."/>
            <person name="Venkiteswaran J."/>
            <person name="Schiff S.L."/>
            <person name="Hanada S."/>
            <person name="Tank M."/>
            <person name="Neufeld J.D."/>
        </authorList>
    </citation>
    <scope>NUCLEOTIDE SEQUENCE [LARGE SCALE GENOMIC DNA]</scope>
    <source>
        <strain evidence="1">L227-S17</strain>
    </source>
</reference>
<dbReference type="AlphaFoldDB" id="A0A8T7M4D1"/>
<sequence>MDANQINRLILDKISNHELPGYVKEFIREILQHEKGVMDQDSPRYTQVYENLLNKYSRYLMADSE</sequence>
<evidence type="ECO:0000313" key="3">
    <source>
        <dbReference type="Proteomes" id="UP000521676"/>
    </source>
</evidence>
<dbReference type="EMBL" id="JACATZ010000001">
    <property type="protein sequence ID" value="NWJ46939.1"/>
    <property type="molecule type" value="Genomic_DNA"/>
</dbReference>
<name>A0A8T7M4D1_9CHLR</name>
<dbReference type="RefSeq" id="WP_341471946.1">
    <property type="nucleotide sequence ID" value="NZ_CP128401.1"/>
</dbReference>
<dbReference type="Proteomes" id="UP000521676">
    <property type="component" value="Unassembled WGS sequence"/>
</dbReference>
<protein>
    <submittedName>
        <fullName evidence="1">Uncharacterized protein</fullName>
    </submittedName>
</protein>
<keyword evidence="2" id="KW-0614">Plasmid</keyword>